<feature type="signal peptide" evidence="2">
    <location>
        <begin position="1"/>
        <end position="26"/>
    </location>
</feature>
<dbReference type="RefSeq" id="XP_040717309.1">
    <property type="nucleotide sequence ID" value="XM_040858253.1"/>
</dbReference>
<dbReference type="GO" id="GO:0005576">
    <property type="term" value="C:extracellular region"/>
    <property type="evidence" value="ECO:0007669"/>
    <property type="project" value="UniProtKB-SubCell"/>
</dbReference>
<dbReference type="AlphaFoldDB" id="A0A1Y2E645"/>
<comment type="caution">
    <text evidence="3">The sequence shown here is derived from an EMBL/GenBank/DDBJ whole genome shotgun (WGS) entry which is preliminary data.</text>
</comment>
<dbReference type="InParanoid" id="A0A1Y2E645"/>
<organism evidence="3 4">
    <name type="scientific">Pseudomassariella vexata</name>
    <dbReference type="NCBI Taxonomy" id="1141098"/>
    <lineage>
        <taxon>Eukaryota</taxon>
        <taxon>Fungi</taxon>
        <taxon>Dikarya</taxon>
        <taxon>Ascomycota</taxon>
        <taxon>Pezizomycotina</taxon>
        <taxon>Sordariomycetes</taxon>
        <taxon>Xylariomycetidae</taxon>
        <taxon>Amphisphaeriales</taxon>
        <taxon>Pseudomassariaceae</taxon>
        <taxon>Pseudomassariella</taxon>
    </lineage>
</organism>
<protein>
    <submittedName>
        <fullName evidence="3">Uncharacterized protein</fullName>
    </submittedName>
</protein>
<dbReference type="OrthoDB" id="4758665at2759"/>
<feature type="compositionally biased region" description="Low complexity" evidence="1">
    <location>
        <begin position="162"/>
        <end position="187"/>
    </location>
</feature>
<accession>A0A1Y2E645</accession>
<dbReference type="EMBL" id="MCFJ01000005">
    <property type="protein sequence ID" value="ORY66345.1"/>
    <property type="molecule type" value="Genomic_DNA"/>
</dbReference>
<proteinExistence type="predicted"/>
<feature type="compositionally biased region" description="Low complexity" evidence="1">
    <location>
        <begin position="109"/>
        <end position="146"/>
    </location>
</feature>
<evidence type="ECO:0000256" key="2">
    <source>
        <dbReference type="SAM" id="SignalP"/>
    </source>
</evidence>
<name>A0A1Y2E645_9PEZI</name>
<sequence>MAVSQRYSDLLFATTILSLLLQQIHADTLGRTFELDLELPECVSNCVEGSGCGAIDIECMCTASNGSFLPDVVVCMYKDCSRAISVDTLLDPLEMSCKILGSPIPQSAIQSAEAAESSIDGSTPTTTHTHTKTTVTETATPETTSTSRYSTTADRPSHSKGSSTLATSTQTELTVTETSRATETTTSFENTGKAGISNTAEVQPSSTGEITLSSNTDPTSDKATGTNSGGPTEQTDSSPFASPAGGMGRREEASWLGAVVGLLAMGLLGW</sequence>
<keyword evidence="2" id="KW-0732">Signal</keyword>
<dbReference type="STRING" id="1141098.A0A1Y2E645"/>
<dbReference type="GeneID" id="63774465"/>
<gene>
    <name evidence="3" type="ORF">BCR38DRAFT_408290</name>
</gene>
<reference evidence="3 4" key="1">
    <citation type="submission" date="2016-07" db="EMBL/GenBank/DDBJ databases">
        <title>Pervasive Adenine N6-methylation of Active Genes in Fungi.</title>
        <authorList>
            <consortium name="DOE Joint Genome Institute"/>
            <person name="Mondo S.J."/>
            <person name="Dannebaum R.O."/>
            <person name="Kuo R.C."/>
            <person name="Labutti K."/>
            <person name="Haridas S."/>
            <person name="Kuo A."/>
            <person name="Salamov A."/>
            <person name="Ahrendt S.R."/>
            <person name="Lipzen A."/>
            <person name="Sullivan W."/>
            <person name="Andreopoulos W.B."/>
            <person name="Clum A."/>
            <person name="Lindquist E."/>
            <person name="Daum C."/>
            <person name="Ramamoorthy G.K."/>
            <person name="Gryganskyi A."/>
            <person name="Culley D."/>
            <person name="Magnuson J.K."/>
            <person name="James T.Y."/>
            <person name="O'Malley M.A."/>
            <person name="Stajich J.E."/>
            <person name="Spatafora J.W."/>
            <person name="Visel A."/>
            <person name="Grigoriev I.V."/>
        </authorList>
    </citation>
    <scope>NUCLEOTIDE SEQUENCE [LARGE SCALE GENOMIC DNA]</scope>
    <source>
        <strain evidence="3 4">CBS 129021</strain>
    </source>
</reference>
<dbReference type="GO" id="GO:0098552">
    <property type="term" value="C:side of membrane"/>
    <property type="evidence" value="ECO:0007669"/>
    <property type="project" value="UniProtKB-KW"/>
</dbReference>
<feature type="compositionally biased region" description="Polar residues" evidence="1">
    <location>
        <begin position="196"/>
        <end position="240"/>
    </location>
</feature>
<dbReference type="Proteomes" id="UP000193689">
    <property type="component" value="Unassembled WGS sequence"/>
</dbReference>
<keyword evidence="4" id="KW-1185">Reference proteome</keyword>
<evidence type="ECO:0000313" key="3">
    <source>
        <dbReference type="EMBL" id="ORY66345.1"/>
    </source>
</evidence>
<feature type="chain" id="PRO_5012078931" evidence="2">
    <location>
        <begin position="27"/>
        <end position="270"/>
    </location>
</feature>
<evidence type="ECO:0000313" key="4">
    <source>
        <dbReference type="Proteomes" id="UP000193689"/>
    </source>
</evidence>
<feature type="region of interest" description="Disordered" evidence="1">
    <location>
        <begin position="109"/>
        <end position="248"/>
    </location>
</feature>
<evidence type="ECO:0000256" key="1">
    <source>
        <dbReference type="SAM" id="MobiDB-lite"/>
    </source>
</evidence>